<evidence type="ECO:0008006" key="3">
    <source>
        <dbReference type="Google" id="ProtNLM"/>
    </source>
</evidence>
<dbReference type="Gene3D" id="3.10.180.10">
    <property type="entry name" value="2,3-Dihydroxybiphenyl 1,2-Dioxygenase, domain 1"/>
    <property type="match status" value="1"/>
</dbReference>
<sequence>MTEKHEHEHDPNRCKHGEVCWLEIPVYDLSRAQKLYTDIFGWECKPDSAPLSQPGLETMHVFTKGGLNGAFLLIKDGYHMTQYGKLDKEVLPPLPTFCVKECDETLAKVKAHGGKMQCPKTEIGGDMGYYARFIDTEGNVIGIWSQH</sequence>
<evidence type="ECO:0000313" key="2">
    <source>
        <dbReference type="Proteomes" id="UP000237481"/>
    </source>
</evidence>
<dbReference type="SUPFAM" id="SSF54593">
    <property type="entry name" value="Glyoxalase/Bleomycin resistance protein/Dihydroxybiphenyl dioxygenase"/>
    <property type="match status" value="1"/>
</dbReference>
<organism evidence="1 2">
    <name type="scientific">Tolypocladium paradoxum</name>
    <dbReference type="NCBI Taxonomy" id="94208"/>
    <lineage>
        <taxon>Eukaryota</taxon>
        <taxon>Fungi</taxon>
        <taxon>Dikarya</taxon>
        <taxon>Ascomycota</taxon>
        <taxon>Pezizomycotina</taxon>
        <taxon>Sordariomycetes</taxon>
        <taxon>Hypocreomycetidae</taxon>
        <taxon>Hypocreales</taxon>
        <taxon>Ophiocordycipitaceae</taxon>
        <taxon>Tolypocladium</taxon>
    </lineage>
</organism>
<accession>A0A2S4L6S0</accession>
<dbReference type="EMBL" id="PKSG01000169">
    <property type="protein sequence ID" value="POR38108.1"/>
    <property type="molecule type" value="Genomic_DNA"/>
</dbReference>
<name>A0A2S4L6S0_9HYPO</name>
<evidence type="ECO:0000313" key="1">
    <source>
        <dbReference type="EMBL" id="POR38108.1"/>
    </source>
</evidence>
<gene>
    <name evidence="1" type="ORF">TPAR_01693</name>
</gene>
<dbReference type="CDD" id="cd07247">
    <property type="entry name" value="SgaA_N_like"/>
    <property type="match status" value="1"/>
</dbReference>
<dbReference type="OrthoDB" id="447346at2759"/>
<keyword evidence="2" id="KW-1185">Reference proteome</keyword>
<reference evidence="1 2" key="1">
    <citation type="submission" date="2018-01" db="EMBL/GenBank/DDBJ databases">
        <title>Harnessing the power of phylogenomics to disentangle the directionality and signatures of interkingdom host jumping in the parasitic fungal genus Tolypocladium.</title>
        <authorList>
            <person name="Quandt C.A."/>
            <person name="Patterson W."/>
            <person name="Spatafora J.W."/>
        </authorList>
    </citation>
    <scope>NUCLEOTIDE SEQUENCE [LARGE SCALE GENOMIC DNA]</scope>
    <source>
        <strain evidence="1 2">NRBC 100945</strain>
    </source>
</reference>
<dbReference type="InterPro" id="IPR029068">
    <property type="entry name" value="Glyas_Bleomycin-R_OHBP_Dase"/>
</dbReference>
<proteinExistence type="predicted"/>
<dbReference type="PANTHER" id="PTHR33993">
    <property type="entry name" value="GLYOXALASE-RELATED"/>
    <property type="match status" value="1"/>
</dbReference>
<dbReference type="Proteomes" id="UP000237481">
    <property type="component" value="Unassembled WGS sequence"/>
</dbReference>
<protein>
    <recommendedName>
        <fullName evidence="3">VOC domain-containing protein</fullName>
    </recommendedName>
</protein>
<dbReference type="AlphaFoldDB" id="A0A2S4L6S0"/>
<comment type="caution">
    <text evidence="1">The sequence shown here is derived from an EMBL/GenBank/DDBJ whole genome shotgun (WGS) entry which is preliminary data.</text>
</comment>
<dbReference type="InterPro" id="IPR052164">
    <property type="entry name" value="Anthracycline_SecMetBiosynth"/>
</dbReference>